<dbReference type="GO" id="GO:0006310">
    <property type="term" value="P:DNA recombination"/>
    <property type="evidence" value="ECO:0007669"/>
    <property type="project" value="UniProtKB-KW"/>
</dbReference>
<dbReference type="Pfam" id="PF00589">
    <property type="entry name" value="Phage_integrase"/>
    <property type="match status" value="1"/>
</dbReference>
<evidence type="ECO:0000256" key="3">
    <source>
        <dbReference type="ARBA" id="ARBA00023125"/>
    </source>
</evidence>
<keyword evidence="2" id="KW-0229">DNA integration</keyword>
<dbReference type="PANTHER" id="PTHR30349">
    <property type="entry name" value="PHAGE INTEGRASE-RELATED"/>
    <property type="match status" value="1"/>
</dbReference>
<comment type="caution">
    <text evidence="6">The sequence shown here is derived from an EMBL/GenBank/DDBJ whole genome shotgun (WGS) entry which is preliminary data.</text>
</comment>
<evidence type="ECO:0000256" key="2">
    <source>
        <dbReference type="ARBA" id="ARBA00022908"/>
    </source>
</evidence>
<dbReference type="GO" id="GO:0003677">
    <property type="term" value="F:DNA binding"/>
    <property type="evidence" value="ECO:0007669"/>
    <property type="project" value="UniProtKB-KW"/>
</dbReference>
<keyword evidence="3" id="KW-0238">DNA-binding</keyword>
<evidence type="ECO:0000259" key="5">
    <source>
        <dbReference type="PROSITE" id="PS51898"/>
    </source>
</evidence>
<dbReference type="AlphaFoldDB" id="A0A432WYK4"/>
<dbReference type="InterPro" id="IPR013762">
    <property type="entry name" value="Integrase-like_cat_sf"/>
</dbReference>
<evidence type="ECO:0000313" key="6">
    <source>
        <dbReference type="EMBL" id="RUO38874.1"/>
    </source>
</evidence>
<dbReference type="PANTHER" id="PTHR30349:SF41">
    <property type="entry name" value="INTEGRASE_RECOMBINASE PROTEIN MJ0367-RELATED"/>
    <property type="match status" value="1"/>
</dbReference>
<accession>A0A432WYK4</accession>
<organism evidence="6 7">
    <name type="scientific">Aliidiomarina taiwanensis</name>
    <dbReference type="NCBI Taxonomy" id="946228"/>
    <lineage>
        <taxon>Bacteria</taxon>
        <taxon>Pseudomonadati</taxon>
        <taxon>Pseudomonadota</taxon>
        <taxon>Gammaproteobacteria</taxon>
        <taxon>Alteromonadales</taxon>
        <taxon>Idiomarinaceae</taxon>
        <taxon>Aliidiomarina</taxon>
    </lineage>
</organism>
<keyword evidence="7" id="KW-1185">Reference proteome</keyword>
<dbReference type="SUPFAM" id="SSF56349">
    <property type="entry name" value="DNA breaking-rejoining enzymes"/>
    <property type="match status" value="1"/>
</dbReference>
<dbReference type="GO" id="GO:0015074">
    <property type="term" value="P:DNA integration"/>
    <property type="evidence" value="ECO:0007669"/>
    <property type="project" value="UniProtKB-KW"/>
</dbReference>
<comment type="similarity">
    <text evidence="1">Belongs to the 'phage' integrase family.</text>
</comment>
<dbReference type="Proteomes" id="UP000286976">
    <property type="component" value="Unassembled WGS sequence"/>
</dbReference>
<dbReference type="InterPro" id="IPR046668">
    <property type="entry name" value="DUF6538"/>
</dbReference>
<dbReference type="Pfam" id="PF20172">
    <property type="entry name" value="DUF6538"/>
    <property type="match status" value="1"/>
</dbReference>
<dbReference type="Gene3D" id="1.10.443.10">
    <property type="entry name" value="Intergrase catalytic core"/>
    <property type="match status" value="1"/>
</dbReference>
<dbReference type="InterPro" id="IPR025269">
    <property type="entry name" value="SAM-like_dom"/>
</dbReference>
<dbReference type="RefSeq" id="WP_126757988.1">
    <property type="nucleotide sequence ID" value="NZ_PIPQ01000008.1"/>
</dbReference>
<gene>
    <name evidence="6" type="ORF">CWE15_10230</name>
</gene>
<dbReference type="EMBL" id="PIPQ01000008">
    <property type="protein sequence ID" value="RUO38874.1"/>
    <property type="molecule type" value="Genomic_DNA"/>
</dbReference>
<dbReference type="InterPro" id="IPR002104">
    <property type="entry name" value="Integrase_catalytic"/>
</dbReference>
<evidence type="ECO:0000256" key="1">
    <source>
        <dbReference type="ARBA" id="ARBA00008857"/>
    </source>
</evidence>
<keyword evidence="4" id="KW-0233">DNA recombination</keyword>
<dbReference type="OrthoDB" id="9795573at2"/>
<dbReference type="Gene3D" id="1.10.150.130">
    <property type="match status" value="1"/>
</dbReference>
<dbReference type="PROSITE" id="PS51898">
    <property type="entry name" value="TYR_RECOMBINASE"/>
    <property type="match status" value="1"/>
</dbReference>
<dbReference type="Pfam" id="PF13102">
    <property type="entry name" value="Phage_int_SAM_5"/>
    <property type="match status" value="1"/>
</dbReference>
<name>A0A432WYK4_9GAMM</name>
<evidence type="ECO:0000256" key="4">
    <source>
        <dbReference type="ARBA" id="ARBA00023172"/>
    </source>
</evidence>
<protein>
    <recommendedName>
        <fullName evidence="5">Tyr recombinase domain-containing protein</fullName>
    </recommendedName>
</protein>
<reference evidence="6 7" key="1">
    <citation type="journal article" date="2011" name="Front. Microbiol.">
        <title>Genomic signatures of strain selection and enhancement in Bacillus atrophaeus var. globigii, a historical biowarfare simulant.</title>
        <authorList>
            <person name="Gibbons H.S."/>
            <person name="Broomall S.M."/>
            <person name="McNew L.A."/>
            <person name="Daligault H."/>
            <person name="Chapman C."/>
            <person name="Bruce D."/>
            <person name="Karavis M."/>
            <person name="Krepps M."/>
            <person name="McGregor P.A."/>
            <person name="Hong C."/>
            <person name="Park K.H."/>
            <person name="Akmal A."/>
            <person name="Feldman A."/>
            <person name="Lin J.S."/>
            <person name="Chang W.E."/>
            <person name="Higgs B.W."/>
            <person name="Demirev P."/>
            <person name="Lindquist J."/>
            <person name="Liem A."/>
            <person name="Fochler E."/>
            <person name="Read T.D."/>
            <person name="Tapia R."/>
            <person name="Johnson S."/>
            <person name="Bishop-Lilly K.A."/>
            <person name="Detter C."/>
            <person name="Han C."/>
            <person name="Sozhamannan S."/>
            <person name="Rosenzweig C.N."/>
            <person name="Skowronski E.W."/>
        </authorList>
    </citation>
    <scope>NUCLEOTIDE SEQUENCE [LARGE SCALE GENOMIC DNA]</scope>
    <source>
        <strain evidence="6 7">AIT1</strain>
    </source>
</reference>
<feature type="domain" description="Tyr recombinase" evidence="5">
    <location>
        <begin position="243"/>
        <end position="419"/>
    </location>
</feature>
<dbReference type="InterPro" id="IPR011010">
    <property type="entry name" value="DNA_brk_join_enz"/>
</dbReference>
<proteinExistence type="inferred from homology"/>
<dbReference type="InterPro" id="IPR050090">
    <property type="entry name" value="Tyrosine_recombinase_XerCD"/>
</dbReference>
<dbReference type="InterPro" id="IPR010998">
    <property type="entry name" value="Integrase_recombinase_N"/>
</dbReference>
<sequence length="435" mass="49738">MSKKKSIIDRNLNKRGNVYWYSRRIPKELHDVLGKKREDISLKTSDLQLARILRDEKDAEISRLLYHKTALRRAKLEQALGDFRLYQMKSVDSGSVFIDFPLSSADLRAMGHEVEADALSILEGSKETKEKYSLSLGEAVSLTKQRKQGSITDESLHRYDKAAEKFAEFMREDVHSLPLKSIDRVTAHKFVRFLETSSYKRATIQGLLNRLKVVWQQSANLGHVGHENPFDNQDIIVADTREDNKTQLFSDAELEQIIDLVNQQSRDFKLIIKILAFTGARPAEICNLSVDAFREHEGVKVLVIKQGKTLAASRFIPLTEELINDIESHCNLRVADAPLFDLDAKEVGRIFSRLKSKVISSDERKVMYSLRVHFATAAQRAGVREDIAAQIVGHSNAKTLTFGYYSKGHEAPVLKQNYDKIALYIRERWKMHIRI</sequence>
<evidence type="ECO:0000313" key="7">
    <source>
        <dbReference type="Proteomes" id="UP000286976"/>
    </source>
</evidence>